<organism evidence="10 11">
    <name type="scientific">Marinobacterium mangrovicola</name>
    <dbReference type="NCBI Taxonomy" id="1476959"/>
    <lineage>
        <taxon>Bacteria</taxon>
        <taxon>Pseudomonadati</taxon>
        <taxon>Pseudomonadota</taxon>
        <taxon>Gammaproteobacteria</taxon>
        <taxon>Oceanospirillales</taxon>
        <taxon>Oceanospirillaceae</taxon>
        <taxon>Marinobacterium</taxon>
    </lineage>
</organism>
<evidence type="ECO:0000256" key="3">
    <source>
        <dbReference type="ARBA" id="ARBA00022448"/>
    </source>
</evidence>
<feature type="transmembrane region" description="Helical" evidence="9">
    <location>
        <begin position="380"/>
        <end position="400"/>
    </location>
</feature>
<name>A0A4R1GQX2_9GAMM</name>
<keyword evidence="5 9" id="KW-0812">Transmembrane</keyword>
<dbReference type="AlphaFoldDB" id="A0A4R1GQX2"/>
<comment type="similarity">
    <text evidence="2 9">Belongs to the alanine or glycine:cation symporter (AGCS) (TC 2.A.25) family.</text>
</comment>
<feature type="transmembrane region" description="Helical" evidence="9">
    <location>
        <begin position="299"/>
        <end position="320"/>
    </location>
</feature>
<evidence type="ECO:0000256" key="9">
    <source>
        <dbReference type="RuleBase" id="RU363064"/>
    </source>
</evidence>
<dbReference type="OrthoDB" id="9806926at2"/>
<keyword evidence="4" id="KW-1003">Cell membrane</keyword>
<feature type="transmembrane region" description="Helical" evidence="9">
    <location>
        <begin position="235"/>
        <end position="258"/>
    </location>
</feature>
<dbReference type="FunFam" id="1.20.1740.10:FF:000004">
    <property type="entry name" value="Sodium:alanine symporter family protein"/>
    <property type="match status" value="1"/>
</dbReference>
<feature type="transmembrane region" description="Helical" evidence="9">
    <location>
        <begin position="348"/>
        <end position="368"/>
    </location>
</feature>
<proteinExistence type="inferred from homology"/>
<evidence type="ECO:0000256" key="4">
    <source>
        <dbReference type="ARBA" id="ARBA00022475"/>
    </source>
</evidence>
<evidence type="ECO:0000256" key="1">
    <source>
        <dbReference type="ARBA" id="ARBA00004651"/>
    </source>
</evidence>
<evidence type="ECO:0000256" key="6">
    <source>
        <dbReference type="ARBA" id="ARBA00022847"/>
    </source>
</evidence>
<feature type="transmembrane region" description="Helical" evidence="9">
    <location>
        <begin position="406"/>
        <end position="429"/>
    </location>
</feature>
<keyword evidence="7 9" id="KW-1133">Transmembrane helix</keyword>
<feature type="transmembrane region" description="Helical" evidence="9">
    <location>
        <begin position="143"/>
        <end position="163"/>
    </location>
</feature>
<dbReference type="GO" id="GO:0005283">
    <property type="term" value="F:amino acid:sodium symporter activity"/>
    <property type="evidence" value="ECO:0007669"/>
    <property type="project" value="InterPro"/>
</dbReference>
<keyword evidence="9" id="KW-0997">Cell inner membrane</keyword>
<feature type="transmembrane region" description="Helical" evidence="9">
    <location>
        <begin position="91"/>
        <end position="108"/>
    </location>
</feature>
<dbReference type="PRINTS" id="PR00175">
    <property type="entry name" value="NAALASMPORT"/>
</dbReference>
<sequence length="493" mass="52707">MLDLLNDILWGKVLIALLIIVGIGFTLASRFVQFRYFGRMFRILGASQAFKKDKHGHLSSFQALILSVAGRVGGGNIAGVAVAITLGGPGAVFWMWVVGMMGMATSFLECTLAQTYKQAEPDGTYRGGPAHYITRGMGSKFKWLGGIYSVLLLVTFGFGFTALQSYAVATSVGDAFGVPVFYSGIALAMIVGLIIFGGVKRIARVAEVLVPVMAVGYLAIAFVVLGMHIDRIPDVITLIVKSAFGLEQAVGGGIGAAIMMGVKRGLFSNEAGLGSAPNVAAVAYVPHPANQGVVQAFSVFIDTLIICSSTAFIILLSSIYDPSSVSDVGGVALTQSALADHVGDWGRSFVSVALVLFGFSTVLYNYYLGENSINFFSTENQNLFNAFRVAIIGLVCWGATTDLGTVFAFADVTMGLLALVNLIALICLFKPGLRVLRDFDKQIADGIEQPIFDVNKFSDMDLDEKAWEIELEDLERLRQREAKVSGDESLASN</sequence>
<dbReference type="RefSeq" id="WP_132287363.1">
    <property type="nucleotide sequence ID" value="NZ_SMFU01000007.1"/>
</dbReference>
<dbReference type="Pfam" id="PF01235">
    <property type="entry name" value="Na_Ala_symp"/>
    <property type="match status" value="1"/>
</dbReference>
<dbReference type="PANTHER" id="PTHR30330">
    <property type="entry name" value="AGSS FAMILY TRANSPORTER, SODIUM-ALANINE"/>
    <property type="match status" value="1"/>
</dbReference>
<dbReference type="GO" id="GO:0005886">
    <property type="term" value="C:plasma membrane"/>
    <property type="evidence" value="ECO:0007669"/>
    <property type="project" value="UniProtKB-SubCell"/>
</dbReference>
<feature type="transmembrane region" description="Helical" evidence="9">
    <location>
        <begin position="175"/>
        <end position="196"/>
    </location>
</feature>
<evidence type="ECO:0000256" key="5">
    <source>
        <dbReference type="ARBA" id="ARBA00022692"/>
    </source>
</evidence>
<dbReference type="InterPro" id="IPR001463">
    <property type="entry name" value="Na/Ala_symport"/>
</dbReference>
<comment type="caution">
    <text evidence="10">The sequence shown here is derived from an EMBL/GenBank/DDBJ whole genome shotgun (WGS) entry which is preliminary data.</text>
</comment>
<reference evidence="10 11" key="1">
    <citation type="submission" date="2019-03" db="EMBL/GenBank/DDBJ databases">
        <title>Genomic Encyclopedia of Archaeal and Bacterial Type Strains, Phase II (KMG-II): from individual species to whole genera.</title>
        <authorList>
            <person name="Goeker M."/>
        </authorList>
    </citation>
    <scope>NUCLEOTIDE SEQUENCE [LARGE SCALE GENOMIC DNA]</scope>
    <source>
        <strain evidence="10 11">DSM 27697</strain>
    </source>
</reference>
<dbReference type="EMBL" id="SMFU01000007">
    <property type="protein sequence ID" value="TCK08549.1"/>
    <property type="molecule type" value="Genomic_DNA"/>
</dbReference>
<feature type="transmembrane region" description="Helical" evidence="9">
    <location>
        <begin position="208"/>
        <end position="229"/>
    </location>
</feature>
<feature type="transmembrane region" description="Helical" evidence="9">
    <location>
        <begin position="61"/>
        <end position="85"/>
    </location>
</feature>
<dbReference type="PANTHER" id="PTHR30330:SF1">
    <property type="entry name" value="AMINO-ACID CARRIER PROTEIN ALST"/>
    <property type="match status" value="1"/>
</dbReference>
<evidence type="ECO:0000256" key="7">
    <source>
        <dbReference type="ARBA" id="ARBA00022989"/>
    </source>
</evidence>
<evidence type="ECO:0000313" key="10">
    <source>
        <dbReference type="EMBL" id="TCK08549.1"/>
    </source>
</evidence>
<accession>A0A4R1GQX2</accession>
<keyword evidence="11" id="KW-1185">Reference proteome</keyword>
<comment type="subcellular location">
    <subcellularLocation>
        <location evidence="9">Cell inner membrane</location>
        <topology evidence="9">Multi-pass membrane protein</topology>
    </subcellularLocation>
    <subcellularLocation>
        <location evidence="1">Cell membrane</location>
        <topology evidence="1">Multi-pass membrane protein</topology>
    </subcellularLocation>
</comment>
<feature type="transmembrane region" description="Helical" evidence="9">
    <location>
        <begin position="12"/>
        <end position="32"/>
    </location>
</feature>
<dbReference type="NCBIfam" id="TIGR00835">
    <property type="entry name" value="agcS"/>
    <property type="match status" value="1"/>
</dbReference>
<keyword evidence="3 9" id="KW-0813">Transport</keyword>
<evidence type="ECO:0000256" key="8">
    <source>
        <dbReference type="ARBA" id="ARBA00023136"/>
    </source>
</evidence>
<evidence type="ECO:0000256" key="2">
    <source>
        <dbReference type="ARBA" id="ARBA00009261"/>
    </source>
</evidence>
<keyword evidence="6 9" id="KW-0769">Symport</keyword>
<evidence type="ECO:0000313" key="11">
    <source>
        <dbReference type="Proteomes" id="UP000294546"/>
    </source>
</evidence>
<keyword evidence="8 9" id="KW-0472">Membrane</keyword>
<protein>
    <submittedName>
        <fullName evidence="10">AGCS family alanine or glycine:cation symporter</fullName>
    </submittedName>
</protein>
<dbReference type="Gene3D" id="1.20.1740.10">
    <property type="entry name" value="Amino acid/polyamine transporter I"/>
    <property type="match status" value="1"/>
</dbReference>
<gene>
    <name evidence="10" type="ORF">CLV83_0636</name>
</gene>
<dbReference type="Proteomes" id="UP000294546">
    <property type="component" value="Unassembled WGS sequence"/>
</dbReference>